<dbReference type="Proteomes" id="UP000351155">
    <property type="component" value="Unassembled WGS sequence"/>
</dbReference>
<evidence type="ECO:0000256" key="5">
    <source>
        <dbReference type="ARBA" id="ARBA00023143"/>
    </source>
</evidence>
<evidence type="ECO:0000256" key="1">
    <source>
        <dbReference type="ARBA" id="ARBA00009764"/>
    </source>
</evidence>
<evidence type="ECO:0000256" key="6">
    <source>
        <dbReference type="ARBA" id="ARBA00025175"/>
    </source>
</evidence>
<keyword evidence="10" id="KW-0966">Cell projection</keyword>
<gene>
    <name evidence="10" type="primary">fliD_1</name>
    <name evidence="10" type="ORF">NCTC12126_02634</name>
</gene>
<dbReference type="PANTHER" id="PTHR30288:SF0">
    <property type="entry name" value="FLAGELLAR HOOK-ASSOCIATED PROTEIN 2"/>
    <property type="match status" value="1"/>
</dbReference>
<evidence type="ECO:0000256" key="7">
    <source>
        <dbReference type="RuleBase" id="RU362066"/>
    </source>
</evidence>
<name>A0A484XTH2_9ENTR</name>
<proteinExistence type="inferred from homology"/>
<dbReference type="Pfam" id="PF07196">
    <property type="entry name" value="Flagellin_IN"/>
    <property type="match status" value="1"/>
</dbReference>
<dbReference type="GO" id="GO:0071973">
    <property type="term" value="P:bacterial-type flagellum-dependent cell motility"/>
    <property type="evidence" value="ECO:0007669"/>
    <property type="project" value="TreeGrafter"/>
</dbReference>
<keyword evidence="7" id="KW-0964">Secreted</keyword>
<feature type="domain" description="Flagellar hook-associated protein 2 N-terminal" evidence="8">
    <location>
        <begin position="5"/>
        <end position="103"/>
    </location>
</feature>
<dbReference type="GO" id="GO:0005576">
    <property type="term" value="C:extracellular region"/>
    <property type="evidence" value="ECO:0007669"/>
    <property type="project" value="UniProtKB-SubCell"/>
</dbReference>
<keyword evidence="5 7" id="KW-0975">Bacterial flagellum</keyword>
<comment type="function">
    <text evidence="6">Required for the morphogenesis and for the elongation of the flagellar filament by facilitating polymerization of the flagellin monomers at the tip of growing filament. Forms a capping structure, which prevents flagellin subunits (transported through the central channel of the flagellum) from leaking out without polymerization at the distal end.</text>
</comment>
<evidence type="ECO:0000256" key="2">
    <source>
        <dbReference type="ARBA" id="ARBA00011255"/>
    </source>
</evidence>
<comment type="subunit">
    <text evidence="2 7">Homopentamer.</text>
</comment>
<comment type="function">
    <text evidence="7">Required for morphogenesis and for the elongation of the flagellar filament by facilitating polymerization of the flagellin monomers at the tip of growing filament. Forms a capping structure, which prevents flagellin subunits (transported through the central channel of the flagellum) from leaking out without polymerization at the distal end.</text>
</comment>
<feature type="domain" description="Flagellar hook-associated protein 2 C-terminal" evidence="9">
    <location>
        <begin position="202"/>
        <end position="412"/>
    </location>
</feature>
<keyword evidence="4" id="KW-0175">Coiled coil</keyword>
<accession>A0A484XTH2</accession>
<dbReference type="GO" id="GO:0009424">
    <property type="term" value="C:bacterial-type flagellum hook"/>
    <property type="evidence" value="ECO:0007669"/>
    <property type="project" value="UniProtKB-UniRule"/>
</dbReference>
<dbReference type="InterPro" id="IPR003481">
    <property type="entry name" value="FliD_N"/>
</dbReference>
<sequence length="470" mass="50879">MADFSSIDPQTLAQQLATYDIMSLQNQLKTKTSTMNSQKKALDALKTALGDFRTAMSGLNGTNSGMLKNAVSMNREGIANITANSNALKGTYNIEVTQLASAHQIGFDGMTDESIKNATGTMDIELGGKTLSVNLDDMESLSDLTKAINGNEDNPGVTASLIRADGNVTLMLSSDESGSKNTISVGGTGGFDSKNAKLISEASDSKIKMGDMTFTNSSNTLDKLIDGVTIELTSLTEAGKPLTVSVNTDNSGTKEQLQTFVDAYNTLQDTLTKLTKSGNGDDETRGAFAGDATMSSLDRELNDVMRQVFGGKRMSDFGITADKDGKLEIDSKKLDDAIKADPQTLNDLFNGKEGMLSKMDKSLDRYLNSTNGLLKGRQDVLDRQQSDIDTKTDAMNARYESSYNRYLKQFHAAAEGDVTDEQHHEYVWFSVRNDRFYVRERAAGLRPLSTIRSGYSGRRRQSASAGVDAV</sequence>
<dbReference type="InterPro" id="IPR010809">
    <property type="entry name" value="FliD_C"/>
</dbReference>
<organism evidence="10 11">
    <name type="scientific">Enterobacter cancerogenus</name>
    <dbReference type="NCBI Taxonomy" id="69218"/>
    <lineage>
        <taxon>Bacteria</taxon>
        <taxon>Pseudomonadati</taxon>
        <taxon>Pseudomonadota</taxon>
        <taxon>Gammaproteobacteria</taxon>
        <taxon>Enterobacterales</taxon>
        <taxon>Enterobacteriaceae</taxon>
        <taxon>Enterobacter</taxon>
        <taxon>Enterobacter cloacae complex</taxon>
    </lineage>
</organism>
<evidence type="ECO:0000256" key="3">
    <source>
        <dbReference type="ARBA" id="ARBA00016246"/>
    </source>
</evidence>
<dbReference type="AlphaFoldDB" id="A0A484XTH2"/>
<dbReference type="PANTHER" id="PTHR30288">
    <property type="entry name" value="FLAGELLAR CAP/ASSEMBLY PROTEIN FLID"/>
    <property type="match status" value="1"/>
</dbReference>
<protein>
    <recommendedName>
        <fullName evidence="3 7">Flagellar hook-associated protein 2</fullName>
        <shortName evidence="7">HAP2</shortName>
    </recommendedName>
    <alternativeName>
        <fullName evidence="7">Flagellar cap protein</fullName>
    </alternativeName>
</protein>
<dbReference type="Pfam" id="PF07195">
    <property type="entry name" value="FliD_C"/>
    <property type="match status" value="1"/>
</dbReference>
<keyword evidence="10" id="KW-0969">Cilium</keyword>
<evidence type="ECO:0000313" key="11">
    <source>
        <dbReference type="Proteomes" id="UP000351155"/>
    </source>
</evidence>
<comment type="similarity">
    <text evidence="1 7">Belongs to the FliD family.</text>
</comment>
<dbReference type="InterPro" id="IPR010810">
    <property type="entry name" value="Flagellin_hook_IN_motif"/>
</dbReference>
<evidence type="ECO:0000259" key="9">
    <source>
        <dbReference type="Pfam" id="PF07195"/>
    </source>
</evidence>
<dbReference type="GO" id="GO:0009421">
    <property type="term" value="C:bacterial-type flagellum filament cap"/>
    <property type="evidence" value="ECO:0007669"/>
    <property type="project" value="InterPro"/>
</dbReference>
<dbReference type="Pfam" id="PF02465">
    <property type="entry name" value="FliD_N"/>
    <property type="match status" value="1"/>
</dbReference>
<evidence type="ECO:0000259" key="8">
    <source>
        <dbReference type="Pfam" id="PF02465"/>
    </source>
</evidence>
<dbReference type="InterPro" id="IPR040026">
    <property type="entry name" value="FliD"/>
</dbReference>
<evidence type="ECO:0000256" key="4">
    <source>
        <dbReference type="ARBA" id="ARBA00023054"/>
    </source>
</evidence>
<dbReference type="GO" id="GO:0007155">
    <property type="term" value="P:cell adhesion"/>
    <property type="evidence" value="ECO:0007669"/>
    <property type="project" value="InterPro"/>
</dbReference>
<comment type="subcellular location">
    <subcellularLocation>
        <location evidence="7">Secreted</location>
    </subcellularLocation>
    <subcellularLocation>
        <location evidence="7">Bacterial flagellum</location>
    </subcellularLocation>
</comment>
<evidence type="ECO:0000313" key="10">
    <source>
        <dbReference type="EMBL" id="VFS27114.1"/>
    </source>
</evidence>
<keyword evidence="10" id="KW-0282">Flagellum</keyword>
<dbReference type="EMBL" id="CAADIW010000022">
    <property type="protein sequence ID" value="VFS27114.1"/>
    <property type="molecule type" value="Genomic_DNA"/>
</dbReference>
<reference evidence="10 11" key="1">
    <citation type="submission" date="2019-03" db="EMBL/GenBank/DDBJ databases">
        <authorList>
            <consortium name="Pathogen Informatics"/>
        </authorList>
    </citation>
    <scope>NUCLEOTIDE SEQUENCE [LARGE SCALE GENOMIC DNA]</scope>
    <source>
        <strain evidence="10 11">NCTC12126</strain>
    </source>
</reference>